<dbReference type="InterPro" id="IPR012795">
    <property type="entry name" value="tRNA_Ile_lys_synt_N"/>
</dbReference>
<dbReference type="InterPro" id="IPR015262">
    <property type="entry name" value="tRNA_Ile_lys_synt_subst-bd"/>
</dbReference>
<dbReference type="SUPFAM" id="SSF52402">
    <property type="entry name" value="Adenine nucleotide alpha hydrolases-like"/>
    <property type="match status" value="1"/>
</dbReference>
<evidence type="ECO:0000313" key="11">
    <source>
        <dbReference type="EMBL" id="QHQ38739.1"/>
    </source>
</evidence>
<dbReference type="InterPro" id="IPR014729">
    <property type="entry name" value="Rossmann-like_a/b/a_fold"/>
</dbReference>
<dbReference type="SUPFAM" id="SSF82829">
    <property type="entry name" value="MesJ substrate recognition domain-like"/>
    <property type="match status" value="1"/>
</dbReference>
<gene>
    <name evidence="8 11" type="primary">tilS</name>
    <name evidence="11" type="ORF">GTQ55_06880</name>
    <name evidence="10" type="ORF">HNQ53_001015</name>
</gene>
<dbReference type="Gene3D" id="3.40.50.620">
    <property type="entry name" value="HUPs"/>
    <property type="match status" value="1"/>
</dbReference>
<dbReference type="EMBL" id="CP047491">
    <property type="protein sequence ID" value="QHQ38739.1"/>
    <property type="molecule type" value="Genomic_DNA"/>
</dbReference>
<comment type="domain">
    <text evidence="8">The N-terminal region contains the highly conserved SGGXDS motif, predicted to be a P-loop motif involved in ATP binding.</text>
</comment>
<evidence type="ECO:0000256" key="2">
    <source>
        <dbReference type="ARBA" id="ARBA00022490"/>
    </source>
</evidence>
<reference evidence="10 13" key="2">
    <citation type="submission" date="2020-08" db="EMBL/GenBank/DDBJ databases">
        <title>Genomic Encyclopedia of Type Strains, Phase IV (KMG-IV): sequencing the most valuable type-strain genomes for metagenomic binning, comparative biology and taxonomic classification.</title>
        <authorList>
            <person name="Goeker M."/>
        </authorList>
    </citation>
    <scope>NUCLEOTIDE SEQUENCE [LARGE SCALE GENOMIC DNA]</scope>
    <source>
        <strain evidence="10 13">DSM 11525</strain>
    </source>
</reference>
<accession>A0A6P1TBW0</accession>
<protein>
    <recommendedName>
        <fullName evidence="8">tRNA(Ile)-lysidine synthase</fullName>
        <ecNumber evidence="8">6.3.4.19</ecNumber>
    </recommendedName>
    <alternativeName>
        <fullName evidence="8">tRNA(Ile)-2-lysyl-cytidine synthase</fullName>
    </alternativeName>
    <alternativeName>
        <fullName evidence="8">tRNA(Ile)-lysidine synthetase</fullName>
    </alternativeName>
</protein>
<evidence type="ECO:0000259" key="9">
    <source>
        <dbReference type="SMART" id="SM00977"/>
    </source>
</evidence>
<name>A0A6P1TBW0_9GAMM</name>
<feature type="domain" description="Lysidine-tRNA(Ile) synthetase C-terminal" evidence="9">
    <location>
        <begin position="361"/>
        <end position="428"/>
    </location>
</feature>
<dbReference type="Proteomes" id="UP000563601">
    <property type="component" value="Unassembled WGS sequence"/>
</dbReference>
<dbReference type="InterPro" id="IPR012796">
    <property type="entry name" value="Lysidine-tRNA-synth_C"/>
</dbReference>
<dbReference type="Gene3D" id="1.20.59.20">
    <property type="match status" value="1"/>
</dbReference>
<feature type="binding site" evidence="8">
    <location>
        <begin position="30"/>
        <end position="35"/>
    </location>
    <ligand>
        <name>ATP</name>
        <dbReference type="ChEBI" id="CHEBI:30616"/>
    </ligand>
</feature>
<dbReference type="SUPFAM" id="SSF56037">
    <property type="entry name" value="PheT/TilS domain"/>
    <property type="match status" value="1"/>
</dbReference>
<comment type="subcellular location">
    <subcellularLocation>
        <location evidence="1 8">Cytoplasm</location>
    </subcellularLocation>
</comment>
<evidence type="ECO:0000256" key="3">
    <source>
        <dbReference type="ARBA" id="ARBA00022598"/>
    </source>
</evidence>
<dbReference type="CDD" id="cd01992">
    <property type="entry name" value="TilS_N"/>
    <property type="match status" value="1"/>
</dbReference>
<dbReference type="GO" id="GO:0006400">
    <property type="term" value="P:tRNA modification"/>
    <property type="evidence" value="ECO:0007669"/>
    <property type="project" value="UniProtKB-UniRule"/>
</dbReference>
<evidence type="ECO:0000256" key="7">
    <source>
        <dbReference type="ARBA" id="ARBA00048539"/>
    </source>
</evidence>
<dbReference type="InterPro" id="IPR011063">
    <property type="entry name" value="TilS/TtcA_N"/>
</dbReference>
<evidence type="ECO:0000256" key="1">
    <source>
        <dbReference type="ARBA" id="ARBA00004496"/>
    </source>
</evidence>
<evidence type="ECO:0000313" key="10">
    <source>
        <dbReference type="EMBL" id="MBB5210827.1"/>
    </source>
</evidence>
<dbReference type="HAMAP" id="MF_01161">
    <property type="entry name" value="tRNA_Ile_lys_synt"/>
    <property type="match status" value="1"/>
</dbReference>
<dbReference type="Pfam" id="PF09179">
    <property type="entry name" value="TilS"/>
    <property type="match status" value="1"/>
</dbReference>
<comment type="catalytic activity">
    <reaction evidence="7 8">
        <text>cytidine(34) in tRNA(Ile2) + L-lysine + ATP = lysidine(34) in tRNA(Ile2) + AMP + diphosphate + H(+)</text>
        <dbReference type="Rhea" id="RHEA:43744"/>
        <dbReference type="Rhea" id="RHEA-COMP:10625"/>
        <dbReference type="Rhea" id="RHEA-COMP:10670"/>
        <dbReference type="ChEBI" id="CHEBI:15378"/>
        <dbReference type="ChEBI" id="CHEBI:30616"/>
        <dbReference type="ChEBI" id="CHEBI:32551"/>
        <dbReference type="ChEBI" id="CHEBI:33019"/>
        <dbReference type="ChEBI" id="CHEBI:82748"/>
        <dbReference type="ChEBI" id="CHEBI:83665"/>
        <dbReference type="ChEBI" id="CHEBI:456215"/>
        <dbReference type="EC" id="6.3.4.19"/>
    </reaction>
</comment>
<dbReference type="EMBL" id="JACHHR010000001">
    <property type="protein sequence ID" value="MBB5210827.1"/>
    <property type="molecule type" value="Genomic_DNA"/>
</dbReference>
<dbReference type="OrthoDB" id="9807403at2"/>
<organism evidence="10 13">
    <name type="scientific">Microbulbifer hydrolyticus</name>
    <dbReference type="NCBI Taxonomy" id="48074"/>
    <lineage>
        <taxon>Bacteria</taxon>
        <taxon>Pseudomonadati</taxon>
        <taxon>Pseudomonadota</taxon>
        <taxon>Gammaproteobacteria</taxon>
        <taxon>Cellvibrionales</taxon>
        <taxon>Microbulbiferaceae</taxon>
        <taxon>Microbulbifer</taxon>
    </lineage>
</organism>
<dbReference type="Pfam" id="PF01171">
    <property type="entry name" value="ATP_bind_3"/>
    <property type="match status" value="1"/>
</dbReference>
<dbReference type="PANTHER" id="PTHR43033">
    <property type="entry name" value="TRNA(ILE)-LYSIDINE SYNTHASE-RELATED"/>
    <property type="match status" value="1"/>
</dbReference>
<dbReference type="RefSeq" id="WP_161858067.1">
    <property type="nucleotide sequence ID" value="NZ_CP047491.1"/>
</dbReference>
<keyword evidence="6 8" id="KW-0067">ATP-binding</keyword>
<dbReference type="Proteomes" id="UP000464675">
    <property type="component" value="Chromosome"/>
</dbReference>
<keyword evidence="3 8" id="KW-0436">Ligase</keyword>
<dbReference type="NCBIfam" id="TIGR02433">
    <property type="entry name" value="lysidine_TilS_C"/>
    <property type="match status" value="1"/>
</dbReference>
<evidence type="ECO:0000256" key="4">
    <source>
        <dbReference type="ARBA" id="ARBA00022694"/>
    </source>
</evidence>
<evidence type="ECO:0000256" key="5">
    <source>
        <dbReference type="ARBA" id="ARBA00022741"/>
    </source>
</evidence>
<evidence type="ECO:0000256" key="6">
    <source>
        <dbReference type="ARBA" id="ARBA00022840"/>
    </source>
</evidence>
<keyword evidence="12" id="KW-1185">Reference proteome</keyword>
<dbReference type="PANTHER" id="PTHR43033:SF1">
    <property type="entry name" value="TRNA(ILE)-LYSIDINE SYNTHASE-RELATED"/>
    <property type="match status" value="1"/>
</dbReference>
<reference evidence="11 12" key="1">
    <citation type="submission" date="2020-01" db="EMBL/GenBank/DDBJ databases">
        <title>The possibility of degradation of plastic by Microbulbifer hydrolyticus IRE-31.</title>
        <authorList>
            <person name="Liu L."/>
        </authorList>
    </citation>
    <scope>NUCLEOTIDE SEQUENCE [LARGE SCALE GENOMIC DNA]</scope>
    <source>
        <strain evidence="11 12">IRE-31</strain>
    </source>
</reference>
<keyword evidence="2 8" id="KW-0963">Cytoplasm</keyword>
<evidence type="ECO:0000313" key="13">
    <source>
        <dbReference type="Proteomes" id="UP000563601"/>
    </source>
</evidence>
<dbReference type="SMART" id="SM00977">
    <property type="entry name" value="TilS_C"/>
    <property type="match status" value="1"/>
</dbReference>
<dbReference type="Pfam" id="PF11734">
    <property type="entry name" value="TilS_C"/>
    <property type="match status" value="1"/>
</dbReference>
<dbReference type="GO" id="GO:0032267">
    <property type="term" value="F:tRNA(Ile)-lysidine synthase activity"/>
    <property type="evidence" value="ECO:0007669"/>
    <property type="project" value="UniProtKB-EC"/>
</dbReference>
<dbReference type="GO" id="GO:0005524">
    <property type="term" value="F:ATP binding"/>
    <property type="evidence" value="ECO:0007669"/>
    <property type="project" value="UniProtKB-UniRule"/>
</dbReference>
<dbReference type="AlphaFoldDB" id="A0A6P1TBW0"/>
<sequence length="432" mass="47256">MSDLSSNLTETLRTALLRHPSRECLWLGFSGGLDSSVLLHLVVSAGLPVKALHIHHGLSARADSWQAHCQALASRLGVPFQTVQVTVDSRAGGLEQGAREARYQAFAEAMAPGDQILLAHHGDDQVETLLLRLMRGAGPRGLAGMEECRGLGEGKTVLRPLLGTARADLERYAKAHGLDWIEDDSNADLSLDRNYIRSQVLPSLAARWPVVNRVSRAVENLRESADMLEALAGEDRRACGERKERFGESIGLDDFRALSVARQKNLLRGWIGACGGEMPESAQLTQALAQSSAAADAQPAVSVGGLVMRRYRDRLYLTPQLAPDAESAEEEPVWRWNGVGNLVLPGGWTLSPASAWPEADYIIRYRVGGERAQPSGRDRSQTLKKLLQEYALEPWLRGRVPLVYRGDQLVAVGDLFVTTGGPPEPPNWRFLD</sequence>
<comment type="function">
    <text evidence="8">Ligates lysine onto the cytidine present at position 34 of the AUA codon-specific tRNA(Ile) that contains the anticodon CAU, in an ATP-dependent manner. Cytidine is converted to lysidine, thus changing the amino acid specificity of the tRNA from methionine to isoleucine.</text>
</comment>
<dbReference type="InterPro" id="IPR012094">
    <property type="entry name" value="tRNA_Ile_lys_synt"/>
</dbReference>
<dbReference type="NCBIfam" id="TIGR02432">
    <property type="entry name" value="lysidine_TilS_N"/>
    <property type="match status" value="1"/>
</dbReference>
<evidence type="ECO:0000313" key="12">
    <source>
        <dbReference type="Proteomes" id="UP000464675"/>
    </source>
</evidence>
<keyword evidence="5 8" id="KW-0547">Nucleotide-binding</keyword>
<dbReference type="GO" id="GO:0005737">
    <property type="term" value="C:cytoplasm"/>
    <property type="evidence" value="ECO:0007669"/>
    <property type="project" value="UniProtKB-SubCell"/>
</dbReference>
<keyword evidence="4 8" id="KW-0819">tRNA processing</keyword>
<proteinExistence type="inferred from homology"/>
<evidence type="ECO:0000256" key="8">
    <source>
        <dbReference type="HAMAP-Rule" id="MF_01161"/>
    </source>
</evidence>
<comment type="similarity">
    <text evidence="8">Belongs to the tRNA(Ile)-lysidine synthase family.</text>
</comment>
<dbReference type="EC" id="6.3.4.19" evidence="8"/>